<sequence length="375" mass="39713">MTTVHEVAGAGPGTHALVIGVGSYDHLLGGSHTLLDNPYGLGQLGSPSISALSVAEWLLNELYNPAAPLASLELLISAPTPAVVATPNGPMTIEPATMTNIANAASRWFARADAHAENVAVFYHCGHGLESADLALLAQDFGAPGGAPIRPWEFAYNFHRTYRGMAQCKARGQFYFIDACRQVSADVLSFDGRDLQVLVAPKLRGSNLRSAPILYASARESRAFAQTDGVSRFTEALLAALSSNGTERRGGIWRVSSEILGRAVLARIQLGNLPGIPEQLCVVDGESAGPVTLHSLNGNPQIPVHVRAATAPPTTSLEFRRSGETVSGTTLVGPPPWRHDVPAGTYTIVARDGAATIADLGEDWILPPVYERELT</sequence>
<protein>
    <recommendedName>
        <fullName evidence="1">Peptidase C14 caspase domain-containing protein</fullName>
    </recommendedName>
</protein>
<organism evidence="2 3">
    <name type="scientific">Nocardioides guangzhouensis</name>
    <dbReference type="NCBI Taxonomy" id="2497878"/>
    <lineage>
        <taxon>Bacteria</taxon>
        <taxon>Bacillati</taxon>
        <taxon>Actinomycetota</taxon>
        <taxon>Actinomycetes</taxon>
        <taxon>Propionibacteriales</taxon>
        <taxon>Nocardioidaceae</taxon>
        <taxon>Nocardioides</taxon>
    </lineage>
</organism>
<dbReference type="GO" id="GO:0006508">
    <property type="term" value="P:proteolysis"/>
    <property type="evidence" value="ECO:0007669"/>
    <property type="project" value="InterPro"/>
</dbReference>
<dbReference type="Gene3D" id="3.40.50.1460">
    <property type="match status" value="1"/>
</dbReference>
<dbReference type="OrthoDB" id="7052039at2"/>
<name>A0A4Q4ZGJ0_9ACTN</name>
<dbReference type="RefSeq" id="WP_134715508.1">
    <property type="nucleotide sequence ID" value="NZ_SDKM01000007.1"/>
</dbReference>
<gene>
    <name evidence="2" type="ORF">EKO23_06815</name>
</gene>
<accession>A0A4Q4ZGJ0</accession>
<dbReference type="Proteomes" id="UP000295198">
    <property type="component" value="Unassembled WGS sequence"/>
</dbReference>
<dbReference type="AlphaFoldDB" id="A0A4Q4ZGJ0"/>
<dbReference type="Pfam" id="PF00656">
    <property type="entry name" value="Peptidase_C14"/>
    <property type="match status" value="1"/>
</dbReference>
<proteinExistence type="predicted"/>
<feature type="domain" description="Peptidase C14 caspase" evidence="1">
    <location>
        <begin position="97"/>
        <end position="245"/>
    </location>
</feature>
<keyword evidence="3" id="KW-1185">Reference proteome</keyword>
<evidence type="ECO:0000313" key="2">
    <source>
        <dbReference type="EMBL" id="RYP87302.1"/>
    </source>
</evidence>
<reference evidence="2 3" key="1">
    <citation type="submission" date="2019-01" db="EMBL/GenBank/DDBJ databases">
        <title>Nocardioides guangzhouensis sp. nov., an actinobacterium isolated from soil.</title>
        <authorList>
            <person name="Fu Y."/>
            <person name="Cai Y."/>
            <person name="Lin Z."/>
            <person name="Chen P."/>
        </authorList>
    </citation>
    <scope>NUCLEOTIDE SEQUENCE [LARGE SCALE GENOMIC DNA]</scope>
    <source>
        <strain evidence="2 3">130</strain>
    </source>
</reference>
<dbReference type="SUPFAM" id="SSF52129">
    <property type="entry name" value="Caspase-like"/>
    <property type="match status" value="1"/>
</dbReference>
<dbReference type="EMBL" id="SDKM01000007">
    <property type="protein sequence ID" value="RYP87302.1"/>
    <property type="molecule type" value="Genomic_DNA"/>
</dbReference>
<comment type="caution">
    <text evidence="2">The sequence shown here is derived from an EMBL/GenBank/DDBJ whole genome shotgun (WGS) entry which is preliminary data.</text>
</comment>
<dbReference type="InterPro" id="IPR011600">
    <property type="entry name" value="Pept_C14_caspase"/>
</dbReference>
<dbReference type="GO" id="GO:0004197">
    <property type="term" value="F:cysteine-type endopeptidase activity"/>
    <property type="evidence" value="ECO:0007669"/>
    <property type="project" value="InterPro"/>
</dbReference>
<dbReference type="InterPro" id="IPR029030">
    <property type="entry name" value="Caspase-like_dom_sf"/>
</dbReference>
<evidence type="ECO:0000259" key="1">
    <source>
        <dbReference type="Pfam" id="PF00656"/>
    </source>
</evidence>
<evidence type="ECO:0000313" key="3">
    <source>
        <dbReference type="Proteomes" id="UP000295198"/>
    </source>
</evidence>